<dbReference type="RefSeq" id="WP_209653355.1">
    <property type="nucleotide sequence ID" value="NZ_JAGJCB010000003.1"/>
</dbReference>
<sequence length="75" mass="8774">METIKLQVSRKIYTKLLWLLSQFKSEDLKIIDDSESSVIEYLNSELKSIDSGNAEFLSLEELDAVMEERIIKYEN</sequence>
<keyword evidence="2" id="KW-1185">Reference proteome</keyword>
<proteinExistence type="predicted"/>
<gene>
    <name evidence="1" type="ORF">J8H85_05330</name>
</gene>
<comment type="caution">
    <text evidence="1">The sequence shown here is derived from an EMBL/GenBank/DDBJ whole genome shotgun (WGS) entry which is preliminary data.</text>
</comment>
<name>A0ABS4BRN6_9FLAO</name>
<evidence type="ECO:0000313" key="1">
    <source>
        <dbReference type="EMBL" id="MBP0903242.1"/>
    </source>
</evidence>
<evidence type="ECO:0008006" key="3">
    <source>
        <dbReference type="Google" id="ProtNLM"/>
    </source>
</evidence>
<protein>
    <recommendedName>
        <fullName evidence="3">tRNA pseudouridine synthase A</fullName>
    </recommendedName>
</protein>
<dbReference type="EMBL" id="JAGJCB010000003">
    <property type="protein sequence ID" value="MBP0903242.1"/>
    <property type="molecule type" value="Genomic_DNA"/>
</dbReference>
<accession>A0ABS4BRN6</accession>
<organism evidence="1 2">
    <name type="scientific">Mariniflexile gromovii</name>
    <dbReference type="NCBI Taxonomy" id="362523"/>
    <lineage>
        <taxon>Bacteria</taxon>
        <taxon>Pseudomonadati</taxon>
        <taxon>Bacteroidota</taxon>
        <taxon>Flavobacteriia</taxon>
        <taxon>Flavobacteriales</taxon>
        <taxon>Flavobacteriaceae</taxon>
        <taxon>Mariniflexile</taxon>
    </lineage>
</organism>
<dbReference type="Proteomes" id="UP000670776">
    <property type="component" value="Unassembled WGS sequence"/>
</dbReference>
<reference evidence="1 2" key="1">
    <citation type="submission" date="2021-04" db="EMBL/GenBank/DDBJ databases">
        <title>Mariniflexile gromovii gen. nov., sp. nov., a gliding bacterium isolated from the sea urchin Strongylocentrotus intermedius.</title>
        <authorList>
            <person name="Ko S."/>
            <person name="Le V."/>
            <person name="Ahn C.-Y."/>
            <person name="Oh H.-M."/>
        </authorList>
    </citation>
    <scope>NUCLEOTIDE SEQUENCE [LARGE SCALE GENOMIC DNA]</scope>
    <source>
        <strain evidence="1 2">KCTC 12570</strain>
    </source>
</reference>
<evidence type="ECO:0000313" key="2">
    <source>
        <dbReference type="Proteomes" id="UP000670776"/>
    </source>
</evidence>